<feature type="signal peptide" evidence="1">
    <location>
        <begin position="1"/>
        <end position="24"/>
    </location>
</feature>
<evidence type="ECO:0000256" key="1">
    <source>
        <dbReference type="SAM" id="SignalP"/>
    </source>
</evidence>
<evidence type="ECO:0000313" key="2">
    <source>
        <dbReference type="EMBL" id="VTR93070.1"/>
    </source>
</evidence>
<dbReference type="RefSeq" id="WP_162667855.1">
    <property type="nucleotide sequence ID" value="NZ_LR593886.1"/>
</dbReference>
<dbReference type="Proteomes" id="UP000464178">
    <property type="component" value="Chromosome"/>
</dbReference>
<feature type="chain" id="PRO_5026893064" evidence="1">
    <location>
        <begin position="25"/>
        <end position="145"/>
    </location>
</feature>
<dbReference type="AlphaFoldDB" id="A0A6P2D0T6"/>
<dbReference type="InterPro" id="IPR017504">
    <property type="entry name" value="CHP03067_Planctomycetes"/>
</dbReference>
<protein>
    <submittedName>
        <fullName evidence="2">Uncharacterized protein</fullName>
    </submittedName>
</protein>
<proteinExistence type="predicted"/>
<name>A0A6P2D0T6_9BACT</name>
<dbReference type="EMBL" id="LR593886">
    <property type="protein sequence ID" value="VTR93070.1"/>
    <property type="molecule type" value="Genomic_DNA"/>
</dbReference>
<dbReference type="KEGG" id="gms:SOIL9_46440"/>
<keyword evidence="1" id="KW-0732">Signal</keyword>
<organism evidence="2 3">
    <name type="scientific">Gemmata massiliana</name>
    <dbReference type="NCBI Taxonomy" id="1210884"/>
    <lineage>
        <taxon>Bacteria</taxon>
        <taxon>Pseudomonadati</taxon>
        <taxon>Planctomycetota</taxon>
        <taxon>Planctomycetia</taxon>
        <taxon>Gemmatales</taxon>
        <taxon>Gemmataceae</taxon>
        <taxon>Gemmata</taxon>
    </lineage>
</organism>
<keyword evidence="3" id="KW-1185">Reference proteome</keyword>
<reference evidence="2 3" key="1">
    <citation type="submission" date="2019-05" db="EMBL/GenBank/DDBJ databases">
        <authorList>
            <consortium name="Science for Life Laboratories"/>
        </authorList>
    </citation>
    <scope>NUCLEOTIDE SEQUENCE [LARGE SCALE GENOMIC DNA]</scope>
    <source>
        <strain evidence="2">Soil9</strain>
    </source>
</reference>
<dbReference type="NCBIfam" id="TIGR03067">
    <property type="entry name" value="Planc_TIGR03067"/>
    <property type="match status" value="1"/>
</dbReference>
<accession>A0A6P2D0T6</accession>
<evidence type="ECO:0000313" key="3">
    <source>
        <dbReference type="Proteomes" id="UP000464178"/>
    </source>
</evidence>
<gene>
    <name evidence="2" type="ORF">SOIL9_46440</name>
</gene>
<sequence length="145" mass="15768">MSMFVRAALVAVLCLNVHAMAISADNEKPKLEGQHQIVGGERNGQPVAEADFKGATFRFAGNKLTGANKDGTEFLVAEFTLDSTKSPCAIVIKPTAGSDKDKELFGLIERKDNTIRIIYTGPGGEKPTEFKTKTNQAMYTLRCEK</sequence>